<comment type="caution">
    <text evidence="2">The sequence shown here is derived from an EMBL/GenBank/DDBJ whole genome shotgun (WGS) entry which is preliminary data.</text>
</comment>
<feature type="chain" id="PRO_5039579888" evidence="1">
    <location>
        <begin position="21"/>
        <end position="228"/>
    </location>
</feature>
<name>A0A9D7SVW7_9BACT</name>
<gene>
    <name evidence="2" type="ORF">IPP15_05530</name>
</gene>
<evidence type="ECO:0000256" key="1">
    <source>
        <dbReference type="SAM" id="SignalP"/>
    </source>
</evidence>
<protein>
    <submittedName>
        <fullName evidence="2">Uncharacterized protein</fullName>
    </submittedName>
</protein>
<dbReference type="Proteomes" id="UP000808337">
    <property type="component" value="Unassembled WGS sequence"/>
</dbReference>
<dbReference type="EMBL" id="JADKGY010000001">
    <property type="protein sequence ID" value="MBK9981874.1"/>
    <property type="molecule type" value="Genomic_DNA"/>
</dbReference>
<keyword evidence="1" id="KW-0732">Signal</keyword>
<dbReference type="AlphaFoldDB" id="A0A9D7SVW7"/>
<accession>A0A9D7SVW7</accession>
<evidence type="ECO:0000313" key="3">
    <source>
        <dbReference type="Proteomes" id="UP000808337"/>
    </source>
</evidence>
<sequence>MKQISLLFSIGVLLCLISCAPGTKGDQKAEDLNLATPYNIMMVRHGVSDYATFKTVYMAHDSVRKAYGLESLAVGRGMDDPNMIIVMNKISDVQKAKDFAASPSLKEAMMKAGITGPPTVEFMNVIRDDTTSIPQNDRVMVSHHVKDFDAWVKVYDAEGKATRAANGIVDRGMARGIDDPNMVYLLFAVTDMAKANARMQSEELKKVMTDAGVDSAPSFFKFTWDTSK</sequence>
<proteinExistence type="predicted"/>
<evidence type="ECO:0000313" key="2">
    <source>
        <dbReference type="EMBL" id="MBK9981874.1"/>
    </source>
</evidence>
<organism evidence="2 3">
    <name type="scientific">Candidatus Opimibacter skivensis</name>
    <dbReference type="NCBI Taxonomy" id="2982028"/>
    <lineage>
        <taxon>Bacteria</taxon>
        <taxon>Pseudomonadati</taxon>
        <taxon>Bacteroidota</taxon>
        <taxon>Saprospiria</taxon>
        <taxon>Saprospirales</taxon>
        <taxon>Saprospiraceae</taxon>
        <taxon>Candidatus Opimibacter</taxon>
    </lineage>
</organism>
<feature type="signal peptide" evidence="1">
    <location>
        <begin position="1"/>
        <end position="20"/>
    </location>
</feature>
<reference evidence="2 3" key="1">
    <citation type="submission" date="2020-10" db="EMBL/GenBank/DDBJ databases">
        <title>Connecting structure to function with the recovery of over 1000 high-quality activated sludge metagenome-assembled genomes encoding full-length rRNA genes using long-read sequencing.</title>
        <authorList>
            <person name="Singleton C.M."/>
            <person name="Petriglieri F."/>
            <person name="Kristensen J.M."/>
            <person name="Kirkegaard R.H."/>
            <person name="Michaelsen T.Y."/>
            <person name="Andersen M.H."/>
            <person name="Karst S.M."/>
            <person name="Dueholm M.S."/>
            <person name="Nielsen P.H."/>
            <person name="Albertsen M."/>
        </authorList>
    </citation>
    <scope>NUCLEOTIDE SEQUENCE [LARGE SCALE GENOMIC DNA]</scope>
    <source>
        <strain evidence="2">Ribe_18-Q3-R11-54_MAXAC.273</strain>
    </source>
</reference>